<evidence type="ECO:0000256" key="3">
    <source>
        <dbReference type="PROSITE-ProRule" id="PRU00284"/>
    </source>
</evidence>
<dbReference type="PROSITE" id="PS50192">
    <property type="entry name" value="T_SNARE"/>
    <property type="match status" value="1"/>
</dbReference>
<dbReference type="Gene3D" id="1.10.287.950">
    <property type="entry name" value="Methyl-accepting chemotaxis protein"/>
    <property type="match status" value="1"/>
</dbReference>
<evidence type="ECO:0000256" key="1">
    <source>
        <dbReference type="ARBA" id="ARBA00022500"/>
    </source>
</evidence>
<dbReference type="PANTHER" id="PTHR43531">
    <property type="entry name" value="PROTEIN ICFG"/>
    <property type="match status" value="1"/>
</dbReference>
<keyword evidence="4" id="KW-0472">Membrane</keyword>
<name>A0ABS5JX22_9BACT</name>
<dbReference type="PROSITE" id="PS50111">
    <property type="entry name" value="CHEMOTAXIS_TRANSDUC_2"/>
    <property type="match status" value="1"/>
</dbReference>
<evidence type="ECO:0008006" key="10">
    <source>
        <dbReference type="Google" id="ProtNLM"/>
    </source>
</evidence>
<feature type="transmembrane region" description="Helical" evidence="4">
    <location>
        <begin position="57"/>
        <end position="78"/>
    </location>
</feature>
<dbReference type="InterPro" id="IPR000727">
    <property type="entry name" value="T_SNARE_dom"/>
</dbReference>
<evidence type="ECO:0000259" key="7">
    <source>
        <dbReference type="PROSITE" id="PS50885"/>
    </source>
</evidence>
<evidence type="ECO:0000313" key="8">
    <source>
        <dbReference type="EMBL" id="MBS2099464.1"/>
    </source>
</evidence>
<reference evidence="8 9" key="1">
    <citation type="journal article" date="2015" name="Int. J. Syst. Evol. Microbiol.">
        <title>Carboxylicivirga linearis sp. nov., isolated from a sea cucumber culture pond.</title>
        <authorList>
            <person name="Wang F.Q."/>
            <person name="Zhou Y.X."/>
            <person name="Lin X.Z."/>
            <person name="Chen G.J."/>
            <person name="Du Z.J."/>
        </authorList>
    </citation>
    <scope>NUCLEOTIDE SEQUENCE [LARGE SCALE GENOMIC DNA]</scope>
    <source>
        <strain evidence="8 9">FB218</strain>
    </source>
</reference>
<protein>
    <recommendedName>
        <fullName evidence="10">Methyl-accepting chemotaxis protein</fullName>
    </recommendedName>
</protein>
<keyword evidence="1" id="KW-0145">Chemotaxis</keyword>
<evidence type="ECO:0000259" key="5">
    <source>
        <dbReference type="PROSITE" id="PS50111"/>
    </source>
</evidence>
<feature type="transmembrane region" description="Helical" evidence="4">
    <location>
        <begin position="6"/>
        <end position="22"/>
    </location>
</feature>
<dbReference type="Pfam" id="PF00015">
    <property type="entry name" value="MCPsignal"/>
    <property type="match status" value="1"/>
</dbReference>
<dbReference type="SMART" id="SM00283">
    <property type="entry name" value="MA"/>
    <property type="match status" value="1"/>
</dbReference>
<dbReference type="InterPro" id="IPR003660">
    <property type="entry name" value="HAMP_dom"/>
</dbReference>
<dbReference type="Pfam" id="PF00672">
    <property type="entry name" value="HAMP"/>
    <property type="match status" value="1"/>
</dbReference>
<comment type="similarity">
    <text evidence="2">Belongs to the methyl-accepting chemotaxis (MCP) protein family.</text>
</comment>
<dbReference type="RefSeq" id="WP_212216706.1">
    <property type="nucleotide sequence ID" value="NZ_JAGUCO010000011.1"/>
</dbReference>
<keyword evidence="4" id="KW-1133">Transmembrane helix</keyword>
<comment type="caution">
    <text evidence="8">The sequence shown here is derived from an EMBL/GenBank/DDBJ whole genome shotgun (WGS) entry which is preliminary data.</text>
</comment>
<dbReference type="EMBL" id="JAGUCO010000011">
    <property type="protein sequence ID" value="MBS2099464.1"/>
    <property type="molecule type" value="Genomic_DNA"/>
</dbReference>
<dbReference type="InterPro" id="IPR004090">
    <property type="entry name" value="Chemotax_Me-accpt_rcpt"/>
</dbReference>
<feature type="domain" description="HAMP" evidence="7">
    <location>
        <begin position="80"/>
        <end position="133"/>
    </location>
</feature>
<dbReference type="Proteomes" id="UP000708576">
    <property type="component" value="Unassembled WGS sequence"/>
</dbReference>
<dbReference type="SUPFAM" id="SSF58104">
    <property type="entry name" value="Methyl-accepting chemotaxis protein (MCP) signaling domain"/>
    <property type="match status" value="1"/>
</dbReference>
<accession>A0ABS5JX22</accession>
<dbReference type="InterPro" id="IPR051310">
    <property type="entry name" value="MCP_chemotaxis"/>
</dbReference>
<keyword evidence="4" id="KW-0812">Transmembrane</keyword>
<organism evidence="8 9">
    <name type="scientific">Carboxylicivirga linearis</name>
    <dbReference type="NCBI Taxonomy" id="1628157"/>
    <lineage>
        <taxon>Bacteria</taxon>
        <taxon>Pseudomonadati</taxon>
        <taxon>Bacteroidota</taxon>
        <taxon>Bacteroidia</taxon>
        <taxon>Marinilabiliales</taxon>
        <taxon>Marinilabiliaceae</taxon>
        <taxon>Carboxylicivirga</taxon>
    </lineage>
</organism>
<sequence length="368" mass="40805">MNEFIKQGLVALATMPVAYLLLKLIFRKSIMFTFSLYIVIFILFVSYTSYFKSSVEGWQSLMITLLNVAVGFFVFSYLNKILRKPLDEAIEQANELAKGELNIQIEQSKKKNELGILTNSLFNLKTQLLNIISDTNKSMTKFEDLAYQLRKVSENVSSGINEQASSLEEISSTMEEMASNIANNNVNSQRASKYASETQQEIKDVHDAASKSLHAVTSITEQINMISDIALQTNILSLNAAVEAANAGVSGKGFSVVAAEVRKLAEKSKEVASSISNEAENSLQMTRYAGERFSDVLPKIQKSTDSIQEISSANMQQNAGVEQINEVMQTLSQKAQGALMVSDQMLNNSSDIESEMQKLRNTISYFKV</sequence>
<feature type="domain" description="Methyl-accepting transducer" evidence="5">
    <location>
        <begin position="131"/>
        <end position="353"/>
    </location>
</feature>
<dbReference type="PROSITE" id="PS50885">
    <property type="entry name" value="HAMP"/>
    <property type="match status" value="1"/>
</dbReference>
<feature type="transmembrane region" description="Helical" evidence="4">
    <location>
        <begin position="34"/>
        <end position="51"/>
    </location>
</feature>
<dbReference type="InterPro" id="IPR004089">
    <property type="entry name" value="MCPsignal_dom"/>
</dbReference>
<gene>
    <name evidence="8" type="ORF">KEM10_14305</name>
</gene>
<keyword evidence="9" id="KW-1185">Reference proteome</keyword>
<evidence type="ECO:0000256" key="4">
    <source>
        <dbReference type="SAM" id="Phobius"/>
    </source>
</evidence>
<proteinExistence type="inferred from homology"/>
<evidence type="ECO:0000313" key="9">
    <source>
        <dbReference type="Proteomes" id="UP000708576"/>
    </source>
</evidence>
<evidence type="ECO:0000259" key="6">
    <source>
        <dbReference type="PROSITE" id="PS50192"/>
    </source>
</evidence>
<feature type="domain" description="T-SNARE coiled-coil homology" evidence="6">
    <location>
        <begin position="129"/>
        <end position="191"/>
    </location>
</feature>
<keyword evidence="3" id="KW-0807">Transducer</keyword>
<dbReference type="PANTHER" id="PTHR43531:SF11">
    <property type="entry name" value="METHYL-ACCEPTING CHEMOTAXIS PROTEIN 3"/>
    <property type="match status" value="1"/>
</dbReference>
<dbReference type="PRINTS" id="PR00260">
    <property type="entry name" value="CHEMTRNSDUCR"/>
</dbReference>
<evidence type="ECO:0000256" key="2">
    <source>
        <dbReference type="ARBA" id="ARBA00029447"/>
    </source>
</evidence>